<feature type="transmembrane region" description="Helical" evidence="1">
    <location>
        <begin position="86"/>
        <end position="104"/>
    </location>
</feature>
<feature type="transmembrane region" description="Helical" evidence="1">
    <location>
        <begin position="21"/>
        <end position="39"/>
    </location>
</feature>
<dbReference type="KEGG" id="bbd:Belba_3077"/>
<organism evidence="2 3">
    <name type="scientific">Belliella baltica (strain DSM 15883 / CIP 108006 / LMG 21964 / BA134)</name>
    <dbReference type="NCBI Taxonomy" id="866536"/>
    <lineage>
        <taxon>Bacteria</taxon>
        <taxon>Pseudomonadati</taxon>
        <taxon>Bacteroidota</taxon>
        <taxon>Cytophagia</taxon>
        <taxon>Cytophagales</taxon>
        <taxon>Cyclobacteriaceae</taxon>
        <taxon>Belliella</taxon>
    </lineage>
</organism>
<sequence>MIEYFKIELFSISRKFREMGINPIFGFLFSTLFFIFASYSNFTQFYFPQYIYLASLIFTLQSRVNFEKSSFLEMIYGTSKNIKIRLVENGLICLPFFIGVVYHGYYLESFFVLIIPFIYAFFRFELFSIKKSSTPYFKYPFEFQIGFRKNILVLISLYLSVLVIDYSWLYEFSIISFLGMFALISTFYSSNIEDSSYLRIEVRSVQDFLFKKVLESLFLTLSLVLPMFLIITLKLGLNIEFIVFLILGMLFIGLVVLAKYASYPQEISIVQGTIVAISVIFFPISLITFPIFYYKAISNIKHLFHYDHS</sequence>
<keyword evidence="1" id="KW-0812">Transmembrane</keyword>
<keyword evidence="1" id="KW-0472">Membrane</keyword>
<dbReference type="HOGENOM" id="CLU_955348_0_0_10"/>
<feature type="transmembrane region" description="Helical" evidence="1">
    <location>
        <begin position="174"/>
        <end position="192"/>
    </location>
</feature>
<dbReference type="Proteomes" id="UP000006050">
    <property type="component" value="Chromosome"/>
</dbReference>
<gene>
    <name evidence="2" type="ordered locus">Belba_3077</name>
</gene>
<reference evidence="3" key="1">
    <citation type="submission" date="2012-06" db="EMBL/GenBank/DDBJ databases">
        <title>The complete genome of Belliella baltica DSM 15883.</title>
        <authorList>
            <person name="Lucas S."/>
            <person name="Copeland A."/>
            <person name="Lapidus A."/>
            <person name="Goodwin L."/>
            <person name="Pitluck S."/>
            <person name="Peters L."/>
            <person name="Mikhailova N."/>
            <person name="Davenport K."/>
            <person name="Kyrpides N."/>
            <person name="Mavromatis K."/>
            <person name="Pagani I."/>
            <person name="Ivanova N."/>
            <person name="Ovchinnikova G."/>
            <person name="Zeytun A."/>
            <person name="Detter J.C."/>
            <person name="Han C."/>
            <person name="Land M."/>
            <person name="Hauser L."/>
            <person name="Markowitz V."/>
            <person name="Cheng J.-F."/>
            <person name="Hugenholtz P."/>
            <person name="Woyke T."/>
            <person name="Wu D."/>
            <person name="Tindall B."/>
            <person name="Pomrenke H."/>
            <person name="Brambilla E."/>
            <person name="Klenk H.-P."/>
            <person name="Eisen J.A."/>
        </authorList>
    </citation>
    <scope>NUCLEOTIDE SEQUENCE [LARGE SCALE GENOMIC DNA]</scope>
    <source>
        <strain evidence="3">DSM 15883 / CIP 108006 / LMG 21964 / BA134</strain>
    </source>
</reference>
<feature type="transmembrane region" description="Helical" evidence="1">
    <location>
        <begin position="273"/>
        <end position="294"/>
    </location>
</feature>
<dbReference type="STRING" id="866536.Belba_3077"/>
<proteinExistence type="predicted"/>
<dbReference type="AlphaFoldDB" id="I3Z8M6"/>
<keyword evidence="3" id="KW-1185">Reference proteome</keyword>
<protein>
    <recommendedName>
        <fullName evidence="4">ABC transporter permease</fullName>
    </recommendedName>
</protein>
<feature type="transmembrane region" description="Helical" evidence="1">
    <location>
        <begin position="110"/>
        <end position="129"/>
    </location>
</feature>
<evidence type="ECO:0000313" key="2">
    <source>
        <dbReference type="EMBL" id="AFL85594.1"/>
    </source>
</evidence>
<keyword evidence="1" id="KW-1133">Transmembrane helix</keyword>
<feature type="transmembrane region" description="Helical" evidence="1">
    <location>
        <begin position="150"/>
        <end position="168"/>
    </location>
</feature>
<dbReference type="OrthoDB" id="793362at2"/>
<dbReference type="EMBL" id="CP003281">
    <property type="protein sequence ID" value="AFL85594.1"/>
    <property type="molecule type" value="Genomic_DNA"/>
</dbReference>
<evidence type="ECO:0008006" key="4">
    <source>
        <dbReference type="Google" id="ProtNLM"/>
    </source>
</evidence>
<feature type="transmembrane region" description="Helical" evidence="1">
    <location>
        <begin position="213"/>
        <end position="235"/>
    </location>
</feature>
<feature type="transmembrane region" description="Helical" evidence="1">
    <location>
        <begin position="241"/>
        <end position="261"/>
    </location>
</feature>
<evidence type="ECO:0000313" key="3">
    <source>
        <dbReference type="Proteomes" id="UP000006050"/>
    </source>
</evidence>
<name>I3Z8M6_BELBD</name>
<evidence type="ECO:0000256" key="1">
    <source>
        <dbReference type="SAM" id="Phobius"/>
    </source>
</evidence>
<accession>I3Z8M6</accession>